<sequence>MKKVIIFLLALTANTTVSAVGIPLIDPSTPIKVSASSGYRCGSDEKGYVLNDGKWQLISFQDIEVSCHDDHLWLKDTPLSFSDILSQALKEIEKKDSSSQ</sequence>
<keyword evidence="1" id="KW-0732">Signal</keyword>
<evidence type="ECO:0008006" key="4">
    <source>
        <dbReference type="Google" id="ProtNLM"/>
    </source>
</evidence>
<dbReference type="OrthoDB" id="9925492at2"/>
<dbReference type="EMBL" id="SNVX01000028">
    <property type="protein sequence ID" value="TDN48090.1"/>
    <property type="molecule type" value="Genomic_DNA"/>
</dbReference>
<name>A0A4R6DSK3_SCAGO</name>
<dbReference type="AlphaFoldDB" id="A0A4R6DSK3"/>
<proteinExistence type="predicted"/>
<reference evidence="2 3" key="1">
    <citation type="submission" date="2019-03" db="EMBL/GenBank/DDBJ databases">
        <title>Genomic analyses of the natural microbiome of Caenorhabditis elegans.</title>
        <authorList>
            <person name="Samuel B."/>
        </authorList>
    </citation>
    <scope>NUCLEOTIDE SEQUENCE [LARGE SCALE GENOMIC DNA]</scope>
    <source>
        <strain evidence="2 3">BIGb0156</strain>
    </source>
</reference>
<comment type="caution">
    <text evidence="2">The sequence shown here is derived from an EMBL/GenBank/DDBJ whole genome shotgun (WGS) entry which is preliminary data.</text>
</comment>
<keyword evidence="3" id="KW-1185">Reference proteome</keyword>
<dbReference type="RefSeq" id="WP_133462485.1">
    <property type="nucleotide sequence ID" value="NZ_SNVX01000028.1"/>
</dbReference>
<evidence type="ECO:0000313" key="2">
    <source>
        <dbReference type="EMBL" id="TDN48090.1"/>
    </source>
</evidence>
<dbReference type="Proteomes" id="UP000295530">
    <property type="component" value="Unassembled WGS sequence"/>
</dbReference>
<accession>A0A4R6DSK3</accession>
<evidence type="ECO:0000313" key="3">
    <source>
        <dbReference type="Proteomes" id="UP000295530"/>
    </source>
</evidence>
<gene>
    <name evidence="2" type="ORF">EC847_12841</name>
</gene>
<protein>
    <recommendedName>
        <fullName evidence="4">DUF1496 domain-containing protein</fullName>
    </recommendedName>
</protein>
<evidence type="ECO:0000256" key="1">
    <source>
        <dbReference type="SAM" id="SignalP"/>
    </source>
</evidence>
<feature type="chain" id="PRO_5020332270" description="DUF1496 domain-containing protein" evidence="1">
    <location>
        <begin position="20"/>
        <end position="100"/>
    </location>
</feature>
<feature type="signal peptide" evidence="1">
    <location>
        <begin position="1"/>
        <end position="19"/>
    </location>
</feature>
<organism evidence="2 3">
    <name type="scientific">Scandinavium goeteborgense</name>
    <dbReference type="NCBI Taxonomy" id="1851514"/>
    <lineage>
        <taxon>Bacteria</taxon>
        <taxon>Pseudomonadati</taxon>
        <taxon>Pseudomonadota</taxon>
        <taxon>Gammaproteobacteria</taxon>
        <taxon>Enterobacterales</taxon>
        <taxon>Enterobacteriaceae</taxon>
        <taxon>Scandinavium</taxon>
    </lineage>
</organism>